<keyword evidence="1" id="KW-0175">Coiled coil</keyword>
<evidence type="ECO:0000313" key="2">
    <source>
        <dbReference type="EMBL" id="PNO34644.1"/>
    </source>
</evidence>
<reference evidence="3" key="1">
    <citation type="submission" date="2017-12" db="EMBL/GenBank/DDBJ databases">
        <title>FDA dAtabase for Regulatory Grade micrObial Sequences (FDA-ARGOS): Supporting development and validation of Infectious Disease Dx tests.</title>
        <authorList>
            <person name="Sichtig H."/>
            <person name="Tallon L."/>
            <person name="Sadzewicz L."/>
            <person name="Sengamalay N."/>
            <person name="Nagaraj S."/>
            <person name="Vavikolanu K."/>
            <person name="Aluvathingal J."/>
            <person name="Nadendla S."/>
            <person name="Pirone D.C."/>
            <person name="Hoffman M."/>
            <person name="Muruvanda T."/>
            <person name="Allard M."/>
            <person name="Evans P."/>
        </authorList>
    </citation>
    <scope>NUCLEOTIDE SEQUENCE [LARGE SCALE GENOMIC DNA]</scope>
    <source>
        <strain evidence="3">FDAARGOS_55</strain>
    </source>
</reference>
<dbReference type="Proteomes" id="UP000236163">
    <property type="component" value="Unassembled WGS sequence"/>
</dbReference>
<comment type="caution">
    <text evidence="2">The sequence shown here is derived from an EMBL/GenBank/DDBJ whole genome shotgun (WGS) entry which is preliminary data.</text>
</comment>
<dbReference type="STRING" id="523831.SEHO0A_01140"/>
<name>A0A1J6Z4T7_SALHO</name>
<feature type="coiled-coil region" evidence="1">
    <location>
        <begin position="17"/>
        <end position="44"/>
    </location>
</feature>
<accession>A0A1J6Z4T7</accession>
<evidence type="ECO:0000256" key="1">
    <source>
        <dbReference type="SAM" id="Coils"/>
    </source>
</evidence>
<gene>
    <name evidence="2" type="ORF">RK55_016605</name>
</gene>
<dbReference type="EMBL" id="JWSP02000004">
    <property type="protein sequence ID" value="PNO34644.1"/>
    <property type="molecule type" value="Genomic_DNA"/>
</dbReference>
<organism evidence="2 3">
    <name type="scientific">Salmonella enterica subsp. houtenae serovar 50:g,z51:-</name>
    <dbReference type="NCBI Taxonomy" id="1173947"/>
    <lineage>
        <taxon>Bacteria</taxon>
        <taxon>Pseudomonadati</taxon>
        <taxon>Pseudomonadota</taxon>
        <taxon>Gammaproteobacteria</taxon>
        <taxon>Enterobacterales</taxon>
        <taxon>Enterobacteriaceae</taxon>
        <taxon>Salmonella</taxon>
    </lineage>
</organism>
<sequence>MAQIREMLDQSQEAQTKEQLQFLINAAQGKLNEQKEKLEKIFLNPSAEEKIRVIPDTQIRWYDEYRCNVKSGASDSIDKVIDAFFTGESGLVDGFKGLVKTGLSTILGNEQAGECQQNIYVVGMEHNAIIRVDISSWRYNYTSDGIIGKVKDVYCTTFCKSVVDHTKVRLDTLVYLISEQAGDDIDKLEDYINKLKRIWKLIENESPLSVQKRVTPLLNARYDAYLRLNKL</sequence>
<evidence type="ECO:0000313" key="3">
    <source>
        <dbReference type="Proteomes" id="UP000236163"/>
    </source>
</evidence>
<protein>
    <submittedName>
        <fullName evidence="2">Uncharacterized protein</fullName>
    </submittedName>
</protein>
<dbReference type="AlphaFoldDB" id="A0A1J6Z4T7"/>
<proteinExistence type="predicted"/>